<name>A0A285EHZ1_9ACTN</name>
<reference evidence="1 2" key="1">
    <citation type="submission" date="2017-09" db="EMBL/GenBank/DDBJ databases">
        <authorList>
            <person name="Ehlers B."/>
            <person name="Leendertz F.H."/>
        </authorList>
    </citation>
    <scope>NUCLEOTIDE SEQUENCE [LARGE SCALE GENOMIC DNA]</scope>
    <source>
        <strain evidence="1 2">DSM 46844</strain>
    </source>
</reference>
<protein>
    <submittedName>
        <fullName evidence="1">Uncharacterized protein</fullName>
    </submittedName>
</protein>
<evidence type="ECO:0000313" key="1">
    <source>
        <dbReference type="EMBL" id="SNX98739.1"/>
    </source>
</evidence>
<organism evidence="1 2">
    <name type="scientific">Geodermatophilus sabuli</name>
    <dbReference type="NCBI Taxonomy" id="1564158"/>
    <lineage>
        <taxon>Bacteria</taxon>
        <taxon>Bacillati</taxon>
        <taxon>Actinomycetota</taxon>
        <taxon>Actinomycetes</taxon>
        <taxon>Geodermatophilales</taxon>
        <taxon>Geodermatophilaceae</taxon>
        <taxon>Geodermatophilus</taxon>
    </lineage>
</organism>
<accession>A0A285EHZ1</accession>
<evidence type="ECO:0000313" key="2">
    <source>
        <dbReference type="Proteomes" id="UP000219514"/>
    </source>
</evidence>
<dbReference type="AlphaFoldDB" id="A0A285EHZ1"/>
<proteinExistence type="predicted"/>
<keyword evidence="2" id="KW-1185">Reference proteome</keyword>
<dbReference type="EMBL" id="OBDO01000012">
    <property type="protein sequence ID" value="SNX98739.1"/>
    <property type="molecule type" value="Genomic_DNA"/>
</dbReference>
<gene>
    <name evidence="1" type="ORF">SAMN06893097_11234</name>
</gene>
<sequence length="50" mass="5767">MLVELTRMRPNISELRLALEGRFSAHRALPFRTHLDHVDPLTATIDRLDA</sequence>
<dbReference type="Proteomes" id="UP000219514">
    <property type="component" value="Unassembled WGS sequence"/>
</dbReference>